<evidence type="ECO:0000313" key="1">
    <source>
        <dbReference type="EMBL" id="NEN06341.1"/>
    </source>
</evidence>
<organism evidence="1 2">
    <name type="scientific">Leifsonia tongyongensis</name>
    <dbReference type="NCBI Taxonomy" id="1268043"/>
    <lineage>
        <taxon>Bacteria</taxon>
        <taxon>Bacillati</taxon>
        <taxon>Actinomycetota</taxon>
        <taxon>Actinomycetes</taxon>
        <taxon>Micrococcales</taxon>
        <taxon>Microbacteriaceae</taxon>
        <taxon>Leifsonia</taxon>
    </lineage>
</organism>
<protein>
    <submittedName>
        <fullName evidence="1">Uncharacterized protein</fullName>
    </submittedName>
</protein>
<evidence type="ECO:0000313" key="2">
    <source>
        <dbReference type="Proteomes" id="UP000474967"/>
    </source>
</evidence>
<reference evidence="1 2" key="1">
    <citation type="journal article" date="2014" name="J. Microbiol.">
        <title>Diaminobutyricibacter tongyongensis gen. nov., sp. nov. and Homoserinibacter gongjuensis gen. nov., sp. nov. belong to the family Microbacteriaceae.</title>
        <authorList>
            <person name="Kim S.J."/>
            <person name="Ahn J.H."/>
            <person name="Weon H.Y."/>
            <person name="Hamada M."/>
            <person name="Suzuki K."/>
            <person name="Kwon S.W."/>
        </authorList>
    </citation>
    <scope>NUCLEOTIDE SEQUENCE [LARGE SCALE GENOMIC DNA]</scope>
    <source>
        <strain evidence="1 2">NBRC 108724</strain>
    </source>
</reference>
<dbReference type="Proteomes" id="UP000474967">
    <property type="component" value="Unassembled WGS sequence"/>
</dbReference>
<gene>
    <name evidence="1" type="ORF">G3T36_10695</name>
</gene>
<dbReference type="RefSeq" id="WP_163289767.1">
    <property type="nucleotide sequence ID" value="NZ_JAAGWY010000002.1"/>
</dbReference>
<dbReference type="AlphaFoldDB" id="A0A6L9XY37"/>
<comment type="caution">
    <text evidence="1">The sequence shown here is derived from an EMBL/GenBank/DDBJ whole genome shotgun (WGS) entry which is preliminary data.</text>
</comment>
<keyword evidence="2" id="KW-1185">Reference proteome</keyword>
<dbReference type="EMBL" id="JAAGWY010000002">
    <property type="protein sequence ID" value="NEN06341.1"/>
    <property type="molecule type" value="Genomic_DNA"/>
</dbReference>
<proteinExistence type="predicted"/>
<accession>A0A6L9XY37</accession>
<name>A0A6L9XY37_9MICO</name>
<sequence>MTVTTTQRPASAEGCESGRRSFEAFLLEGERHMIAEGIDESAGFAEFFRAVPADLRTMIAGYFHRQSWLSDLQRQGISTVGVRIAGDASAASQEDCTGHPDSVVRQSKSMPIDRVGSIDLFLEELAIDPTSEGPIGHSRSSVFLDVTTVDARGEVATTGNRVCRRKDCTPAAFCDRVLATIDIDRADEDWPRTISFEVDALEGVDDRLPEVIGAARGYLRNELAGMLADRGGRVSLGGVMALDVADHVDSHVRAWLDCFISWFTDLLPSSPREAGAVALGSAQFTATLGGPELSYAYRNGHTGRLIEISGHSLVRSRPEVHTFGASGGELKARFRLGLRGSGTLKEPPAADIGSQVLEAVGMGQRR</sequence>